<reference evidence="2 3" key="1">
    <citation type="submission" date="2019-02" db="EMBL/GenBank/DDBJ databases">
        <title>Draft genome sequences of novel Actinobacteria.</title>
        <authorList>
            <person name="Sahin N."/>
            <person name="Ay H."/>
            <person name="Saygin H."/>
        </authorList>
    </citation>
    <scope>NUCLEOTIDE SEQUENCE [LARGE SCALE GENOMIC DNA]</scope>
    <source>
        <strain evidence="2 3">KC603</strain>
    </source>
</reference>
<comment type="caution">
    <text evidence="2">The sequence shown here is derived from an EMBL/GenBank/DDBJ whole genome shotgun (WGS) entry which is preliminary data.</text>
</comment>
<dbReference type="GO" id="GO:0005737">
    <property type="term" value="C:cytoplasm"/>
    <property type="evidence" value="ECO:0007669"/>
    <property type="project" value="TreeGrafter"/>
</dbReference>
<dbReference type="AlphaFoldDB" id="A0A4R4RI79"/>
<gene>
    <name evidence="2" type="ORF">E1212_20915</name>
</gene>
<dbReference type="OrthoDB" id="3400930at2"/>
<dbReference type="Pfam" id="PF13344">
    <property type="entry name" value="Hydrolase_6"/>
    <property type="match status" value="1"/>
</dbReference>
<name>A0A4R4RI79_9ACTN</name>
<keyword evidence="2" id="KW-0378">Hydrolase</keyword>
<dbReference type="PANTHER" id="PTHR19288:SF95">
    <property type="entry name" value="D-GLYCEROL 3-PHOSPHATE PHOSPHATASE"/>
    <property type="match status" value="1"/>
</dbReference>
<dbReference type="PANTHER" id="PTHR19288">
    <property type="entry name" value="4-NITROPHENYLPHOSPHATASE-RELATED"/>
    <property type="match status" value="1"/>
</dbReference>
<feature type="region of interest" description="Disordered" evidence="1">
    <location>
        <begin position="302"/>
        <end position="345"/>
    </location>
</feature>
<organism evidence="2 3">
    <name type="scientific">Jiangella ureilytica</name>
    <dbReference type="NCBI Taxonomy" id="2530374"/>
    <lineage>
        <taxon>Bacteria</taxon>
        <taxon>Bacillati</taxon>
        <taxon>Actinomycetota</taxon>
        <taxon>Actinomycetes</taxon>
        <taxon>Jiangellales</taxon>
        <taxon>Jiangellaceae</taxon>
        <taxon>Jiangella</taxon>
    </lineage>
</organism>
<proteinExistence type="predicted"/>
<keyword evidence="3" id="KW-1185">Reference proteome</keyword>
<dbReference type="InterPro" id="IPR023214">
    <property type="entry name" value="HAD_sf"/>
</dbReference>
<evidence type="ECO:0000313" key="3">
    <source>
        <dbReference type="Proteomes" id="UP000295621"/>
    </source>
</evidence>
<dbReference type="Gene3D" id="3.40.50.1000">
    <property type="entry name" value="HAD superfamily/HAD-like"/>
    <property type="match status" value="2"/>
</dbReference>
<dbReference type="EMBL" id="SMKL01000054">
    <property type="protein sequence ID" value="TDC48569.1"/>
    <property type="molecule type" value="Genomic_DNA"/>
</dbReference>
<sequence length="432" mass="42969">MGAVPHLTELYDVALLDLDGVVYVGPRPVSHAPEALRQARTAGMRLAFVTNNAARPPERVAAHLTEIGVEALPDEVVTSAQAAARLLAEQLPAGSKVLVVGGEGLEVALREQDLVPVSGADDGPVAVVQGFSPTVGWPLLAEGTYAVASGLPWVATNTDPVVPTDRGRAPGNGTLVAAIRTATGREPVVAGKPEPPMHREAILRSGATRPLVVGDRLDTDIEGANAAGADSLLVLTGVTDPIDVVLAPARLRPTYVGHDLRALHVSPDALRVRAGDATVGAWHAVVDGGGLRLTRASAHAGSGGAEGLAGSAASDGAGSDGGVARVRGAASDGAGSDGGEAPVRGAVSDESRVGAGSDGGEPGQDALDGLRAVCGAVWAAADATGDAAGATGNAARAVGDSVEAVTGGVVDRASVEAALDAARITRAPARPY</sequence>
<accession>A0A4R4RI79</accession>
<dbReference type="InterPro" id="IPR006357">
    <property type="entry name" value="HAD-SF_hydro_IIA"/>
</dbReference>
<dbReference type="NCBIfam" id="TIGR01460">
    <property type="entry name" value="HAD-SF-IIA"/>
    <property type="match status" value="1"/>
</dbReference>
<dbReference type="GO" id="GO:0016791">
    <property type="term" value="F:phosphatase activity"/>
    <property type="evidence" value="ECO:0007669"/>
    <property type="project" value="TreeGrafter"/>
</dbReference>
<evidence type="ECO:0000256" key="1">
    <source>
        <dbReference type="SAM" id="MobiDB-lite"/>
    </source>
</evidence>
<feature type="compositionally biased region" description="Low complexity" evidence="1">
    <location>
        <begin position="308"/>
        <end position="334"/>
    </location>
</feature>
<dbReference type="InterPro" id="IPR036412">
    <property type="entry name" value="HAD-like_sf"/>
</dbReference>
<dbReference type="SUPFAM" id="SSF56784">
    <property type="entry name" value="HAD-like"/>
    <property type="match status" value="1"/>
</dbReference>
<dbReference type="Pfam" id="PF13242">
    <property type="entry name" value="Hydrolase_like"/>
    <property type="match status" value="1"/>
</dbReference>
<dbReference type="Proteomes" id="UP000295621">
    <property type="component" value="Unassembled WGS sequence"/>
</dbReference>
<evidence type="ECO:0000313" key="2">
    <source>
        <dbReference type="EMBL" id="TDC48569.1"/>
    </source>
</evidence>
<protein>
    <submittedName>
        <fullName evidence="2">HAD-IIA family hydrolase</fullName>
    </submittedName>
</protein>